<dbReference type="AlphaFoldDB" id="A0A1P8YXS4"/>
<evidence type="ECO:0000256" key="1">
    <source>
        <dbReference type="ARBA" id="ARBA00008780"/>
    </source>
</evidence>
<reference evidence="12" key="3">
    <citation type="journal article" date="2022" name="Microb. Genom.">
        <title>A chromosome-scale genome assembly of the tomato pathogen Cladosporium fulvum reveals a compartmentalized genome architecture and the presence of a dispensable chromosome.</title>
        <authorList>
            <person name="Zaccaron A.Z."/>
            <person name="Chen L.H."/>
            <person name="Samaras A."/>
            <person name="Stergiopoulos I."/>
        </authorList>
    </citation>
    <scope>NUCLEOTIDE SEQUENCE</scope>
    <source>
        <strain evidence="12">Race5_Kim</strain>
    </source>
</reference>
<evidence type="ECO:0000256" key="4">
    <source>
        <dbReference type="ARBA" id="ARBA00022801"/>
    </source>
</evidence>
<keyword evidence="7" id="KW-0325">Glycoprotein</keyword>
<dbReference type="GO" id="GO:0004623">
    <property type="term" value="F:phospholipase A2 activity"/>
    <property type="evidence" value="ECO:0007669"/>
    <property type="project" value="TreeGrafter"/>
</dbReference>
<evidence type="ECO:0000256" key="8">
    <source>
        <dbReference type="PROSITE-ProRule" id="PRU00555"/>
    </source>
</evidence>
<reference evidence="12" key="2">
    <citation type="submission" date="2021-12" db="EMBL/GenBank/DDBJ databases">
        <authorList>
            <person name="Zaccaron A."/>
            <person name="Stergiopoulos I."/>
        </authorList>
    </citation>
    <scope>NUCLEOTIDE SEQUENCE</scope>
    <source>
        <strain evidence="12">Race5_Kim</strain>
    </source>
</reference>
<gene>
    <name evidence="12" type="ORF">CLAFUR5_06039</name>
</gene>
<keyword evidence="3 9" id="KW-0732">Signal</keyword>
<dbReference type="PANTHER" id="PTHR10728">
    <property type="entry name" value="CYTOSOLIC PHOSPHOLIPASE A2"/>
    <property type="match status" value="1"/>
</dbReference>
<evidence type="ECO:0000313" key="12">
    <source>
        <dbReference type="EMBL" id="UJO17961.1"/>
    </source>
</evidence>
<evidence type="ECO:0000256" key="7">
    <source>
        <dbReference type="ARBA" id="ARBA00023180"/>
    </source>
</evidence>
<dbReference type="GO" id="GO:0005783">
    <property type="term" value="C:endoplasmic reticulum"/>
    <property type="evidence" value="ECO:0007669"/>
    <property type="project" value="TreeGrafter"/>
</dbReference>
<comment type="similarity">
    <text evidence="1 9">Belongs to the lysophospholipase family.</text>
</comment>
<dbReference type="Pfam" id="PF01735">
    <property type="entry name" value="PLA2_B"/>
    <property type="match status" value="1"/>
</dbReference>
<evidence type="ECO:0000313" key="13">
    <source>
        <dbReference type="Proteomes" id="UP000756132"/>
    </source>
</evidence>
<dbReference type="RefSeq" id="XP_047762327.1">
    <property type="nucleotide sequence ID" value="XM_047905187.1"/>
</dbReference>
<evidence type="ECO:0000256" key="6">
    <source>
        <dbReference type="ARBA" id="ARBA00023098"/>
    </source>
</evidence>
<dbReference type="InterPro" id="IPR002642">
    <property type="entry name" value="LysoPLipase_cat_dom"/>
</dbReference>
<comment type="catalytic activity">
    <reaction evidence="9">
        <text>a 1-acyl-sn-glycero-3-phosphocholine + H2O = sn-glycerol 3-phosphocholine + a fatty acid + H(+)</text>
        <dbReference type="Rhea" id="RHEA:15177"/>
        <dbReference type="ChEBI" id="CHEBI:15377"/>
        <dbReference type="ChEBI" id="CHEBI:15378"/>
        <dbReference type="ChEBI" id="CHEBI:16870"/>
        <dbReference type="ChEBI" id="CHEBI:28868"/>
        <dbReference type="ChEBI" id="CHEBI:58168"/>
        <dbReference type="EC" id="3.1.1.5"/>
    </reaction>
</comment>
<dbReference type="SUPFAM" id="SSF52151">
    <property type="entry name" value="FabD/lysophospholipase-like"/>
    <property type="match status" value="1"/>
</dbReference>
<evidence type="ECO:0000256" key="2">
    <source>
        <dbReference type="ARBA" id="ARBA00013274"/>
    </source>
</evidence>
<feature type="signal peptide" evidence="9">
    <location>
        <begin position="1"/>
        <end position="18"/>
    </location>
</feature>
<keyword evidence="13" id="KW-1185">Reference proteome</keyword>
<evidence type="ECO:0000256" key="5">
    <source>
        <dbReference type="ARBA" id="ARBA00022963"/>
    </source>
</evidence>
<dbReference type="OrthoDB" id="4084751at2759"/>
<dbReference type="GO" id="GO:0005829">
    <property type="term" value="C:cytosol"/>
    <property type="evidence" value="ECO:0007669"/>
    <property type="project" value="TreeGrafter"/>
</dbReference>
<dbReference type="PANTHER" id="PTHR10728:SF33">
    <property type="entry name" value="LYSOPHOSPHOLIPASE 1-RELATED"/>
    <property type="match status" value="1"/>
</dbReference>
<evidence type="ECO:0000256" key="9">
    <source>
        <dbReference type="RuleBase" id="RU362103"/>
    </source>
</evidence>
<dbReference type="Proteomes" id="UP000756132">
    <property type="component" value="Chromosome 5"/>
</dbReference>
<dbReference type="GO" id="GO:0004622">
    <property type="term" value="F:phosphatidylcholine lysophospholipase activity"/>
    <property type="evidence" value="ECO:0007669"/>
    <property type="project" value="UniProtKB-EC"/>
</dbReference>
<dbReference type="KEGG" id="ffu:CLAFUR5_06039"/>
<dbReference type="GO" id="GO:0046475">
    <property type="term" value="P:glycerophospholipid catabolic process"/>
    <property type="evidence" value="ECO:0007669"/>
    <property type="project" value="TreeGrafter"/>
</dbReference>
<dbReference type="GeneID" id="71985917"/>
<keyword evidence="4 8" id="KW-0378">Hydrolase</keyword>
<protein>
    <recommendedName>
        <fullName evidence="2 9">Lysophospholipase</fullName>
        <ecNumber evidence="2 9">3.1.1.5</ecNumber>
    </recommendedName>
</protein>
<dbReference type="SMART" id="SM00022">
    <property type="entry name" value="PLAc"/>
    <property type="match status" value="1"/>
</dbReference>
<organism evidence="11">
    <name type="scientific">Passalora fulva</name>
    <name type="common">Tomato leaf mold</name>
    <name type="synonym">Cladosporium fulvum</name>
    <dbReference type="NCBI Taxonomy" id="5499"/>
    <lineage>
        <taxon>Eukaryota</taxon>
        <taxon>Fungi</taxon>
        <taxon>Dikarya</taxon>
        <taxon>Ascomycota</taxon>
        <taxon>Pezizomycotina</taxon>
        <taxon>Dothideomycetes</taxon>
        <taxon>Dothideomycetidae</taxon>
        <taxon>Mycosphaerellales</taxon>
        <taxon>Mycosphaerellaceae</taxon>
        <taxon>Fulvia</taxon>
    </lineage>
</organism>
<sequence>MAVRSLVATLALCAAARAAPAPEALEPRLIPVVDFDYAPKPTSCPSTALVRNADSVNADEKNFVSSRKPKADKSLAAWLKKQGNFNAASQPLVGFTSSGGGYRALLETAGVIQAIDGRDSNFGTSGIFQGLTYEAGLSGGAWFLSSLAGNNWPTISSLRDELWEEAFQASLLLPANILASDQYVEIAVDLTAKDVAGFDNTIVDPYGRLLSYQLLHGNDGGDDIRLSSLTGLSNFTSYNVPYPIITTLGVDNSYEGQCYPTINATQYEFHPYEYGSWDKGVAAFAQSKYMGSDLTNGKPTNANKCIKDYDNIGYVFGTSSDIFAAVCQAIEPATTGNASLAQVLQALVNETKTPAFQDLFGIYPNPFYKLPQSPTVKDRQLITMADGGLAGQNVPIWPFIQNKGRVVDVLIANDNSADTTDNFPNGTEIHQTYLNAQATGLTRMPYIPDVAEFVAKGLNKRATFFGCEDKSKMFIIYLPNVNYTFASNQPTSKIQYSVEETNAMINNGNQIATQNGDKQWPFCFACGIKNRDGAKLPKGCDACFSKYCYKR</sequence>
<dbReference type="EMBL" id="KX943142">
    <property type="protein sequence ID" value="AQA29313.1"/>
    <property type="molecule type" value="Genomic_DNA"/>
</dbReference>
<feature type="chain" id="PRO_5041001950" description="Lysophospholipase" evidence="9">
    <location>
        <begin position="19"/>
        <end position="551"/>
    </location>
</feature>
<evidence type="ECO:0000259" key="10">
    <source>
        <dbReference type="PROSITE" id="PS51210"/>
    </source>
</evidence>
<dbReference type="PROSITE" id="PS51210">
    <property type="entry name" value="PLA2C"/>
    <property type="match status" value="1"/>
</dbReference>
<evidence type="ECO:0000256" key="3">
    <source>
        <dbReference type="ARBA" id="ARBA00022729"/>
    </source>
</evidence>
<dbReference type="Gene3D" id="3.40.1090.10">
    <property type="entry name" value="Cytosolic phospholipase A2 catalytic domain"/>
    <property type="match status" value="1"/>
</dbReference>
<accession>A0A1P8YXS4</accession>
<proteinExistence type="inferred from homology"/>
<reference evidence="11" key="1">
    <citation type="submission" date="2016-10" db="EMBL/GenBank/DDBJ databases">
        <title>Novel effectors identified in the apoplast of Cladosporium fulvum-infected tomato.</title>
        <authorList>
            <person name="Mesarich C.H."/>
            <person name="de Wit P.J.G.M."/>
        </authorList>
    </citation>
    <scope>NUCLEOTIDE SEQUENCE</scope>
    <source>
        <strain evidence="11">0WU</strain>
    </source>
</reference>
<dbReference type="InterPro" id="IPR016035">
    <property type="entry name" value="Acyl_Trfase/lysoPLipase"/>
</dbReference>
<keyword evidence="5 8" id="KW-0442">Lipid degradation</keyword>
<dbReference type="OMA" id="YEFHPYE"/>
<keyword evidence="6 8" id="KW-0443">Lipid metabolism</keyword>
<evidence type="ECO:0000313" key="11">
    <source>
        <dbReference type="EMBL" id="AQA29313.1"/>
    </source>
</evidence>
<feature type="domain" description="PLA2c" evidence="10">
    <location>
        <begin position="43"/>
        <end position="551"/>
    </location>
</feature>
<dbReference type="EMBL" id="CP090167">
    <property type="protein sequence ID" value="UJO17961.1"/>
    <property type="molecule type" value="Genomic_DNA"/>
</dbReference>
<dbReference type="EC" id="3.1.1.5" evidence="2 9"/>
<name>A0A1P8YXS4_PASFU</name>